<organism evidence="1 2">
    <name type="scientific">Pectinatus brassicae</name>
    <dbReference type="NCBI Taxonomy" id="862415"/>
    <lineage>
        <taxon>Bacteria</taxon>
        <taxon>Bacillati</taxon>
        <taxon>Bacillota</taxon>
        <taxon>Negativicutes</taxon>
        <taxon>Selenomonadales</taxon>
        <taxon>Selenomonadaceae</taxon>
        <taxon>Pectinatus</taxon>
    </lineage>
</organism>
<dbReference type="AlphaFoldDB" id="A0A840UK65"/>
<sequence>MKYLAKRCDKNKKGAYKMDTKSFGYDLVKRRKNFYGDYMLFEENIKQNEKFCMAFYKLKEDVNCNSKLNKISNL</sequence>
<comment type="caution">
    <text evidence="1">The sequence shown here is derived from an EMBL/GenBank/DDBJ whole genome shotgun (WGS) entry which is preliminary data.</text>
</comment>
<name>A0A840UK65_9FIRM</name>
<dbReference type="RefSeq" id="WP_183863178.1">
    <property type="nucleotide sequence ID" value="NZ_JACHFH010000046.1"/>
</dbReference>
<accession>A0A840UK65</accession>
<evidence type="ECO:0000313" key="1">
    <source>
        <dbReference type="EMBL" id="MBB5337399.1"/>
    </source>
</evidence>
<proteinExistence type="predicted"/>
<protein>
    <submittedName>
        <fullName evidence="1">Uncharacterized protein</fullName>
    </submittedName>
</protein>
<dbReference type="EMBL" id="JACHFH010000046">
    <property type="protein sequence ID" value="MBB5337399.1"/>
    <property type="molecule type" value="Genomic_DNA"/>
</dbReference>
<keyword evidence="2" id="KW-1185">Reference proteome</keyword>
<evidence type="ECO:0000313" key="2">
    <source>
        <dbReference type="Proteomes" id="UP000559117"/>
    </source>
</evidence>
<dbReference type="Proteomes" id="UP000559117">
    <property type="component" value="Unassembled WGS sequence"/>
</dbReference>
<reference evidence="1 2" key="1">
    <citation type="submission" date="2020-08" db="EMBL/GenBank/DDBJ databases">
        <title>Genomic Encyclopedia of Type Strains, Phase IV (KMG-IV): sequencing the most valuable type-strain genomes for metagenomic binning, comparative biology and taxonomic classification.</title>
        <authorList>
            <person name="Goeker M."/>
        </authorList>
    </citation>
    <scope>NUCLEOTIDE SEQUENCE [LARGE SCALE GENOMIC DNA]</scope>
    <source>
        <strain evidence="1 2">DSM 24661</strain>
    </source>
</reference>
<gene>
    <name evidence="1" type="ORF">HNR32_002560</name>
</gene>